<feature type="region of interest" description="Disordered" evidence="1">
    <location>
        <begin position="711"/>
        <end position="831"/>
    </location>
</feature>
<feature type="compositionally biased region" description="Polar residues" evidence="1">
    <location>
        <begin position="733"/>
        <end position="761"/>
    </location>
</feature>
<protein>
    <submittedName>
        <fullName evidence="2">Uncharacterized protein</fullName>
    </submittedName>
</protein>
<accession>A0A6C0DKT6</accession>
<feature type="region of interest" description="Disordered" evidence="1">
    <location>
        <begin position="2029"/>
        <end position="2057"/>
    </location>
</feature>
<evidence type="ECO:0000256" key="1">
    <source>
        <dbReference type="SAM" id="MobiDB-lite"/>
    </source>
</evidence>
<proteinExistence type="predicted"/>
<feature type="compositionally biased region" description="Acidic residues" evidence="1">
    <location>
        <begin position="783"/>
        <end position="828"/>
    </location>
</feature>
<sequence>MNNNIYKINHIINGNIDTIYIFNGKKNKKDKLVGELNDYFTENELREINENKTKLVYCEQFIYYDDSIGTIKIKLLNIPGYKKTISIDQIYLFCQKLETFNSTFIYQSLTQNKKITLTKVRLEQFISNIVSDEKGEKLKKPIEKDVYDYDDIVELNLENKKYIVNKVLGQKFFMIENEYPFVCNPYDVHEYDSFLERNSRKSLTTLNSHLLLNTGEIINNNIFLCLADDVLSFDDKNTIPQNLSLKIYYPFLYDKNINNITDLRAKNNELIKNNDEILNENTLDYFKTINMFYQIYNLRNTELNYVNKGIKFLKATIRPIYNFNIPLEIIFKTLHATKENPFIKFNSSSRQENIYRLFTDKIATDGRKIPYLKKALIFKLMKNMGKSKSVSVYLDILSNPNVTLLICEFDEYGFITIYADFENPISESEINDLFIHHINPIIQEISNLLEQSGYKLKFFESLQNNDIEIKQMTYQSQIKVKKTINLDLYKGCVSSIFNNESSSFKKNIHLRFKRVANFNKVTSQEAFILEKSEQGYRGHEIIDALLENFPDDLNRSKAEELVKKVANEIELERGIKRTEIKIKDNPGFKTEILLDKMTGIITINVENINNIQYLSTLPIYLDSMIRITQDKKSTKFSTSEINKNCNSTIEKKDIVMMDIISPVESEVSDFEIPSIKDMDDEIIQYTKISDNDVKSSDDEIRDKNAFDLFYDENELEDMDESDDSIESDFKGGENSSDSLSEPSIASAVVSENNGNNDITNAIKSSSSSIPSIEYVNEEGDKAETDEDGDGDGDGDEDEHEELDHEEGEADEEGDHEEGDHEEEDDDENQNINIDYLSLKKKEPYFETRIEKLDPVLIIKEDSKEFNSYSRVCSSSEKRQPVILTEKELEKINKQHPGFLREEDVIQYGSNPDKQFNYICPRYWCLKNNTIVDPKDLKEVIVNGKKELKSPDCGYVLPENAKRVEPGYYVYEFYKPKPGKPNYKKYPGFQVDKHPKGFCLPCCFDKYNTIGRIEANKKCNQKKDTLDDSNKKITEKELKEDEYVKGPDKFPLLPGKWGYLPPQIQSILKVVNADCQISKTNTNIKQDHPCLLRHGIEINDKQSFVACISDILFFGKRVVDNDKTTTKITKILSIKEMKNRIIKSLDLDEFIHLQNGNLVNDFKMADYEKTMSLELDIEKYNTTKLYLKINKSNESEILYFKKIITSFENFINYLNDDDAIIDHTYLWDLMSRPNKYLFSNGINLIILKIPNDDITSNVELICPTNHYSSEFYDPRKPTIVLMKEENYYEPIYSYTNNNNTIQVAKEFKEQDPHLSKTMRIFFKNVIKPFISVMCKPLDSMPNVYKSPRAPLLMNLIKKLDKYDYKVIKMVMNFNNKIIGVIAESPTINKASCFVPCFPSSYNELPNKNIDFVFMTDLSLWRTYDETYTFLMKLHKLSSKINIKSEIPCKPMLKVIEDNLVVGIITETNQFIQLSQPIPEIDIKQEVNLPSLENNNYLIHKNSENVDTIITITDTVDTERVEYIKKIKFETQFYNIFRNTIRILLNDYQNIKIREKIESEILKDYLIYTQKLNNINLLLKDLVKNKIKFIGDENYYKLINEISTCLVKTKDSCVKNNNLCMFTEADELCSLILPKKNLITHKENDVIYFGKMADELIRYNRINSFILQPQTFLSFGSIGYNLRNDEIIMLQSLLTQDYFESLVPAIINKYVQYNSYDEAEPIISQSYDNIVKISGDKTNVTETNDLKCIKKKHNKISSLFWQSCFANDFKEIEYSKTIICTFDCIIDIIERKTSKRLSLSQLKNTLFEEYKLYLTNYSDKIIDILIDEGKKTLGELVKNEVTTIDNLIYNDNYFLTPFDLWLLVNKYKISTIFISSKNLSQTNFEKNIFVAYSDDSNVDLAEKFCFIIIPNLRNENIPGYRIIENNKKTIFTSLNDLIMTNMNEDCINNIKYAIENKIIINDYLQRFQKIKQKIFIKPKNKIKLIVEETDKVGEIGEIVEDIEKQQQKIIQPEKPRKKLKKKLIIESEKEQTKKNKQIILKGKGMNPKTNTKTKKNNHT</sequence>
<feature type="compositionally biased region" description="Low complexity" evidence="1">
    <location>
        <begin position="762"/>
        <end position="772"/>
    </location>
</feature>
<evidence type="ECO:0000313" key="2">
    <source>
        <dbReference type="EMBL" id="QHT16175.1"/>
    </source>
</evidence>
<feature type="compositionally biased region" description="Acidic residues" evidence="1">
    <location>
        <begin position="711"/>
        <end position="726"/>
    </location>
</feature>
<organism evidence="2">
    <name type="scientific">viral metagenome</name>
    <dbReference type="NCBI Taxonomy" id="1070528"/>
    <lineage>
        <taxon>unclassified sequences</taxon>
        <taxon>metagenomes</taxon>
        <taxon>organismal metagenomes</taxon>
    </lineage>
</organism>
<name>A0A6C0DKT6_9ZZZZ</name>
<dbReference type="EMBL" id="MN739616">
    <property type="protein sequence ID" value="QHT16175.1"/>
    <property type="molecule type" value="Genomic_DNA"/>
</dbReference>
<reference evidence="2" key="1">
    <citation type="journal article" date="2020" name="Nature">
        <title>Giant virus diversity and host interactions through global metagenomics.</title>
        <authorList>
            <person name="Schulz F."/>
            <person name="Roux S."/>
            <person name="Paez-Espino D."/>
            <person name="Jungbluth S."/>
            <person name="Walsh D.A."/>
            <person name="Denef V.J."/>
            <person name="McMahon K.D."/>
            <person name="Konstantinidis K.T."/>
            <person name="Eloe-Fadrosh E.A."/>
            <person name="Kyrpides N.C."/>
            <person name="Woyke T."/>
        </authorList>
    </citation>
    <scope>NUCLEOTIDE SEQUENCE</scope>
    <source>
        <strain evidence="2">GVMAG-M-3300023174-182</strain>
    </source>
</reference>